<keyword evidence="2" id="KW-1133">Transmembrane helix</keyword>
<organism evidence="3 4">
    <name type="scientific">Natrinema ejinorense</name>
    <dbReference type="NCBI Taxonomy" id="373386"/>
    <lineage>
        <taxon>Archaea</taxon>
        <taxon>Methanobacteriati</taxon>
        <taxon>Methanobacteriota</taxon>
        <taxon>Stenosarchaea group</taxon>
        <taxon>Halobacteria</taxon>
        <taxon>Halobacteriales</taxon>
        <taxon>Natrialbaceae</taxon>
        <taxon>Natrinema</taxon>
    </lineage>
</organism>
<feature type="compositionally biased region" description="Basic and acidic residues" evidence="1">
    <location>
        <begin position="82"/>
        <end position="91"/>
    </location>
</feature>
<feature type="region of interest" description="Disordered" evidence="1">
    <location>
        <begin position="82"/>
        <end position="111"/>
    </location>
</feature>
<dbReference type="OrthoDB" id="166447at2157"/>
<dbReference type="Proteomes" id="UP000219689">
    <property type="component" value="Unassembled WGS sequence"/>
</dbReference>
<name>A0A2A5QXM0_9EURY</name>
<evidence type="ECO:0000256" key="1">
    <source>
        <dbReference type="SAM" id="MobiDB-lite"/>
    </source>
</evidence>
<keyword evidence="2" id="KW-0812">Transmembrane</keyword>
<keyword evidence="4" id="KW-1185">Reference proteome</keyword>
<feature type="transmembrane region" description="Helical" evidence="2">
    <location>
        <begin position="6"/>
        <end position="25"/>
    </location>
</feature>
<gene>
    <name evidence="3" type="ORF">CP557_14130</name>
</gene>
<dbReference type="AlphaFoldDB" id="A0A2A5QXM0"/>
<evidence type="ECO:0000313" key="3">
    <source>
        <dbReference type="EMBL" id="PCR91567.1"/>
    </source>
</evidence>
<comment type="caution">
    <text evidence="3">The sequence shown here is derived from an EMBL/GenBank/DDBJ whole genome shotgun (WGS) entry which is preliminary data.</text>
</comment>
<reference evidence="3 4" key="1">
    <citation type="submission" date="2017-09" db="EMBL/GenBank/DDBJ databases">
        <title>Genome sequences of Natrinema ejinorence JCM 13890T.</title>
        <authorList>
            <person name="Roh S.W."/>
            <person name="Kim Y.B."/>
            <person name="Kim J.Y."/>
        </authorList>
    </citation>
    <scope>NUCLEOTIDE SEQUENCE [LARGE SCALE GENOMIC DNA]</scope>
    <source>
        <strain evidence="3 4">JCM 13890</strain>
    </source>
</reference>
<protein>
    <submittedName>
        <fullName evidence="3">Uncharacterized protein</fullName>
    </submittedName>
</protein>
<feature type="transmembrane region" description="Helical" evidence="2">
    <location>
        <begin position="37"/>
        <end position="55"/>
    </location>
</feature>
<sequence length="111" mass="11546">MGTLQAAAVAVVGFAIVLGCGVAVYRDATRLELSRPGLWAGLVVVTCGSGLAVYLGPPDVPIPGLLVIVIAGPALYLFERDDARHGDEPADPHALPDGPDDESSRERRGEE</sequence>
<dbReference type="RefSeq" id="WP_097380504.1">
    <property type="nucleotide sequence ID" value="NZ_NXNI01000001.1"/>
</dbReference>
<proteinExistence type="predicted"/>
<evidence type="ECO:0000256" key="2">
    <source>
        <dbReference type="SAM" id="Phobius"/>
    </source>
</evidence>
<evidence type="ECO:0000313" key="4">
    <source>
        <dbReference type="Proteomes" id="UP000219689"/>
    </source>
</evidence>
<feature type="compositionally biased region" description="Basic and acidic residues" evidence="1">
    <location>
        <begin position="102"/>
        <end position="111"/>
    </location>
</feature>
<accession>A0A2A5QXM0</accession>
<dbReference type="EMBL" id="NXNI01000001">
    <property type="protein sequence ID" value="PCR91567.1"/>
    <property type="molecule type" value="Genomic_DNA"/>
</dbReference>
<feature type="transmembrane region" description="Helical" evidence="2">
    <location>
        <begin position="61"/>
        <end position="78"/>
    </location>
</feature>
<keyword evidence="2" id="KW-0472">Membrane</keyword>